<reference evidence="1 2" key="1">
    <citation type="submission" date="2015-08" db="EMBL/GenBank/DDBJ databases">
        <title>Genome sequencing of Penicillium nordicum.</title>
        <authorList>
            <person name="Nguyen H.D."/>
            <person name="Seifert K.A."/>
        </authorList>
    </citation>
    <scope>NUCLEOTIDE SEQUENCE [LARGE SCALE GENOMIC DNA]</scope>
    <source>
        <strain evidence="1 2">DAOMC 185683</strain>
    </source>
</reference>
<evidence type="ECO:0000313" key="2">
    <source>
        <dbReference type="Proteomes" id="UP000037696"/>
    </source>
</evidence>
<gene>
    <name evidence="1" type="ORF">ACN38_g7647</name>
</gene>
<protein>
    <recommendedName>
        <fullName evidence="3">Peptidase A2 domain-containing protein</fullName>
    </recommendedName>
</protein>
<comment type="caution">
    <text evidence="1">The sequence shown here is derived from an EMBL/GenBank/DDBJ whole genome shotgun (WGS) entry which is preliminary data.</text>
</comment>
<evidence type="ECO:0008006" key="3">
    <source>
        <dbReference type="Google" id="ProtNLM"/>
    </source>
</evidence>
<accession>A0A0M8P533</accession>
<dbReference type="OrthoDB" id="4653208at2759"/>
<organism evidence="1 2">
    <name type="scientific">Penicillium nordicum</name>
    <dbReference type="NCBI Taxonomy" id="229535"/>
    <lineage>
        <taxon>Eukaryota</taxon>
        <taxon>Fungi</taxon>
        <taxon>Dikarya</taxon>
        <taxon>Ascomycota</taxon>
        <taxon>Pezizomycotina</taxon>
        <taxon>Eurotiomycetes</taxon>
        <taxon>Eurotiomycetidae</taxon>
        <taxon>Eurotiales</taxon>
        <taxon>Aspergillaceae</taxon>
        <taxon>Penicillium</taxon>
    </lineage>
</organism>
<proteinExistence type="predicted"/>
<dbReference type="AlphaFoldDB" id="A0A0M8P533"/>
<dbReference type="EMBL" id="LHQQ01000131">
    <property type="protein sequence ID" value="KOS41474.1"/>
    <property type="molecule type" value="Genomic_DNA"/>
</dbReference>
<keyword evidence="2" id="KW-1185">Reference proteome</keyword>
<dbReference type="Proteomes" id="UP000037696">
    <property type="component" value="Unassembled WGS sequence"/>
</dbReference>
<name>A0A0M8P533_9EURO</name>
<evidence type="ECO:0000313" key="1">
    <source>
        <dbReference type="EMBL" id="KOS41474.1"/>
    </source>
</evidence>
<sequence>MLPLRAYALNLRPLLLEDTLATVVANVSLTAVDFDDGMPECELAGIEMLWDTGTAVTIVTADILSDEFRTHLSDSIHNPYRNENMTRVQVSFIFEFSNTLFQHDTMALVVNKEFVPKMRSDIILGQRACLNRIQYRTIPREVLEANGETIEKKFWGDLVIENRVDIDGTLTPYVNSEEHR</sequence>
<dbReference type="STRING" id="229535.A0A0M8P533"/>